<evidence type="ECO:0000313" key="1">
    <source>
        <dbReference type="EMBL" id="AMA76492.1"/>
    </source>
</evidence>
<evidence type="ECO:0000313" key="2">
    <source>
        <dbReference type="Proteomes" id="UP000203890"/>
    </source>
</evidence>
<dbReference type="EMBL" id="EU304328">
    <property type="protein sequence ID" value="AMA76492.1"/>
    <property type="molecule type" value="Genomic_DNA"/>
</dbReference>
<dbReference type="GeneID" id="26799368"/>
<dbReference type="OrthoDB" id="6601at10239"/>
<name>A0A0X8DAM9_9PHYC</name>
<reference evidence="1 2" key="1">
    <citation type="journal article" date="2008" name="PLoS ONE">
        <title>Life-cycle and genome of OtV5, a large DNA virus of the pelagic marine unicellular green alga Ostreococcus tauri.</title>
        <authorList>
            <person name="Derelle E."/>
            <person name="Ferraz C."/>
            <person name="Escande M.L."/>
            <person name="Eychenie S."/>
            <person name="Cooke R."/>
            <person name="Piganeau G."/>
            <person name="Desdevises Y."/>
            <person name="Bellec L."/>
            <person name="Moreau H."/>
            <person name="Grimsley N."/>
        </authorList>
    </citation>
    <scope>NUCLEOTIDE SEQUENCE [LARGE SCALE GENOMIC DNA]</scope>
    <source>
        <strain evidence="1 2">OtV5</strain>
    </source>
</reference>
<dbReference type="KEGG" id="vg:26799368"/>
<gene>
    <name evidence="1" type="ORF">OtV5_044c</name>
</gene>
<protein>
    <recommendedName>
        <fullName evidence="3">Glycosyltransferase</fullName>
    </recommendedName>
</protein>
<sequence>MKLPEVIFVKHCPNLAPERRVFLEQHLEERVPIKDVRWMVDYNHDNPFVEWLNAKYNLPYGPKLTSNFVKTCFMLKQMVDENIESALHIDDDVCFHKDWVKYFESIPDDLEKVGFLNLGTSPFFNLRPKMGEVYQLPNNGGCECTWWTLEMARNFLQSINLEEASDIIVFGFMRASKKPMLNVPLCHQTSDLVRMSTLDHETRKSSNWMAYVQNYENLPKVSFNKLIEDFHEFEEKRQRVEDKFEEIYGKRVDIKNVKYILNDDPDHRLNILEYELLIEDEMNV</sequence>
<organism evidence="1 2">
    <name type="scientific">Ostreococcus tauri virus OtV5</name>
    <dbReference type="NCBI Taxonomy" id="1785753"/>
    <lineage>
        <taxon>Viruses</taxon>
        <taxon>Varidnaviria</taxon>
        <taxon>Bamfordvirae</taxon>
        <taxon>Nucleocytoviricota</taxon>
        <taxon>Megaviricetes</taxon>
        <taxon>Algavirales</taxon>
        <taxon>Phycodnaviridae</taxon>
        <taxon>Prasinovirus</taxon>
        <taxon>Prasinovirus ostreotauri</taxon>
    </lineage>
</organism>
<accession>A0A0X8DAM9</accession>
<keyword evidence="2" id="KW-1185">Reference proteome</keyword>
<proteinExistence type="predicted"/>
<dbReference type="RefSeq" id="YP_009227165.1">
    <property type="nucleotide sequence ID" value="NC_010191.2"/>
</dbReference>
<dbReference type="Proteomes" id="UP000203890">
    <property type="component" value="Segment"/>
</dbReference>
<evidence type="ECO:0008006" key="3">
    <source>
        <dbReference type="Google" id="ProtNLM"/>
    </source>
</evidence>